<feature type="compositionally biased region" description="Basic and acidic residues" evidence="1">
    <location>
        <begin position="22"/>
        <end position="33"/>
    </location>
</feature>
<feature type="region of interest" description="Disordered" evidence="1">
    <location>
        <begin position="1"/>
        <end position="61"/>
    </location>
</feature>
<evidence type="ECO:0000256" key="1">
    <source>
        <dbReference type="SAM" id="MobiDB-lite"/>
    </source>
</evidence>
<dbReference type="EMBL" id="JAFEMO010000010">
    <property type="protein sequence ID" value="KAH7561196.1"/>
    <property type="molecule type" value="Genomic_DNA"/>
</dbReference>
<protein>
    <recommendedName>
        <fullName evidence="2">XS domain-containing protein</fullName>
    </recommendedName>
</protein>
<reference evidence="3 4" key="1">
    <citation type="submission" date="2021-02" db="EMBL/GenBank/DDBJ databases">
        <title>Plant Genome Project.</title>
        <authorList>
            <person name="Zhang R.-G."/>
        </authorList>
    </citation>
    <scope>NUCLEOTIDE SEQUENCE [LARGE SCALE GENOMIC DNA]</scope>
    <source>
        <tissue evidence="3">Leaves</tissue>
    </source>
</reference>
<keyword evidence="4" id="KW-1185">Reference proteome</keyword>
<dbReference type="InterPro" id="IPR005380">
    <property type="entry name" value="XS_domain"/>
</dbReference>
<feature type="domain" description="XS" evidence="2">
    <location>
        <begin position="658"/>
        <end position="741"/>
    </location>
</feature>
<dbReference type="PANTHER" id="PTHR46619">
    <property type="entry name" value="RNA RECOGNITION MOTIF XS DOMAIN PROTEIN-RELATED"/>
    <property type="match status" value="1"/>
</dbReference>
<comment type="caution">
    <text evidence="3">The sequence shown here is derived from an EMBL/GenBank/DDBJ whole genome shotgun (WGS) entry which is preliminary data.</text>
</comment>
<evidence type="ECO:0000259" key="2">
    <source>
        <dbReference type="Pfam" id="PF03468"/>
    </source>
</evidence>
<evidence type="ECO:0000313" key="3">
    <source>
        <dbReference type="EMBL" id="KAH7561196.1"/>
    </source>
</evidence>
<name>A0ABQ8HJI2_9ROSI</name>
<accession>A0ABQ8HJI2</accession>
<dbReference type="InterPro" id="IPR038588">
    <property type="entry name" value="XS_domain_sf"/>
</dbReference>
<gene>
    <name evidence="3" type="ORF">JRO89_XS10G0189600</name>
</gene>
<dbReference type="Gene3D" id="3.30.70.2890">
    <property type="entry name" value="XS domain"/>
    <property type="match status" value="2"/>
</dbReference>
<dbReference type="Pfam" id="PF03468">
    <property type="entry name" value="XS"/>
    <property type="match status" value="1"/>
</dbReference>
<proteinExistence type="predicted"/>
<dbReference type="PANTHER" id="PTHR46619:SF2">
    <property type="entry name" value="XS DOMAIN PROTEIN"/>
    <property type="match status" value="1"/>
</dbReference>
<sequence length="772" mass="87266">MRQLPARYSNTTTPSTLFKYPRFPDRETEEIRQPHHRRSCRPVPPRPEPEPEPDRSRPLDLNRYDYEYESARKQLSEFNESLAGRQLTSVKYEWTNLMPDKPEKSYSGLTRIVSENENVESKTRSLCLTEPNDRDNATLSSKRYHLGVHGIEVFLDNELSYYKQEKKPIFLDSKDASFPCIRQNSLRGSVVDSIIDKIEVDHAFNSLRDDTREGWMLDPHCVHGQYHDGEYSGCRSSNISRGSQDMEIDGDHSGSRGFLVEHGLEVKLDDGSVQVGEDYDFGIDSGGSGTGSYKEVLYENKDGPQQILEAEELGIQHLSRSQISYDDVYDLRNVDGQCTAEDLEQLSVLNDSGFRETPDEKTSPFLAVPMQEHSHQLIKPSSVDIKKRLGPAQNIKERLGYSSGPFIKSYSQMVKKRPGHLSLPCSKNHEQNKLSITNLDDFNAGVIGDALLDVNMKWSKIEPLEDSQRFEQLVQNAFLKFVKALYENPAQLSKFTKQGKMSTLKCSVCCSNSKEFADTLSLLQHAFMCQAAGLRAEHLGFHRAICVLLGWSYETNPNGFWVRQTLSNAEALAMKEDLIIWPPVVFIHNSSIANTNPDERMIVSIEKLKAIIKEIERGQVIWVPLLDSGLVIWQVSHGSLAFTEIFLLAIPNVKGMGFDRGISKVCRGKAANQSTMVVNFNGTLSGLQEAEKLHKQYAENKHGRSEFQQITTRSNCTSESQSTDKIKSYLYGYLGIAEDLDKLDFTTKKRCFVKSKKEIQAIAGEPSLIVSK</sequence>
<dbReference type="Proteomes" id="UP000827721">
    <property type="component" value="Unassembled WGS sequence"/>
</dbReference>
<evidence type="ECO:0000313" key="4">
    <source>
        <dbReference type="Proteomes" id="UP000827721"/>
    </source>
</evidence>
<feature type="compositionally biased region" description="Basic and acidic residues" evidence="1">
    <location>
        <begin position="47"/>
        <end position="61"/>
    </location>
</feature>
<organism evidence="3 4">
    <name type="scientific">Xanthoceras sorbifolium</name>
    <dbReference type="NCBI Taxonomy" id="99658"/>
    <lineage>
        <taxon>Eukaryota</taxon>
        <taxon>Viridiplantae</taxon>
        <taxon>Streptophyta</taxon>
        <taxon>Embryophyta</taxon>
        <taxon>Tracheophyta</taxon>
        <taxon>Spermatophyta</taxon>
        <taxon>Magnoliopsida</taxon>
        <taxon>eudicotyledons</taxon>
        <taxon>Gunneridae</taxon>
        <taxon>Pentapetalae</taxon>
        <taxon>rosids</taxon>
        <taxon>malvids</taxon>
        <taxon>Sapindales</taxon>
        <taxon>Sapindaceae</taxon>
        <taxon>Xanthoceroideae</taxon>
        <taxon>Xanthoceras</taxon>
    </lineage>
</organism>